<dbReference type="RefSeq" id="WP_161153271.1">
    <property type="nucleotide sequence ID" value="NZ_WEKT01000002.1"/>
</dbReference>
<protein>
    <submittedName>
        <fullName evidence="8">EamA family transporter</fullName>
    </submittedName>
</protein>
<feature type="transmembrane region" description="Helical" evidence="6">
    <location>
        <begin position="264"/>
        <end position="283"/>
    </location>
</feature>
<dbReference type="InterPro" id="IPR037185">
    <property type="entry name" value="EmrE-like"/>
</dbReference>
<feature type="domain" description="EamA" evidence="7">
    <location>
        <begin position="139"/>
        <end position="275"/>
    </location>
</feature>
<evidence type="ECO:0000256" key="1">
    <source>
        <dbReference type="ARBA" id="ARBA00004141"/>
    </source>
</evidence>
<comment type="subcellular location">
    <subcellularLocation>
        <location evidence="1">Membrane</location>
        <topology evidence="1">Multi-pass membrane protein</topology>
    </subcellularLocation>
</comment>
<keyword evidence="4 6" id="KW-1133">Transmembrane helix</keyword>
<evidence type="ECO:0000256" key="3">
    <source>
        <dbReference type="ARBA" id="ARBA00022692"/>
    </source>
</evidence>
<evidence type="ECO:0000313" key="8">
    <source>
        <dbReference type="EMBL" id="MZI91960.1"/>
    </source>
</evidence>
<dbReference type="Pfam" id="PF00892">
    <property type="entry name" value="EamA"/>
    <property type="match status" value="2"/>
</dbReference>
<name>A0A7X4RT84_9VIBR</name>
<feature type="transmembrane region" description="Helical" evidence="6">
    <location>
        <begin position="135"/>
        <end position="158"/>
    </location>
</feature>
<evidence type="ECO:0000256" key="2">
    <source>
        <dbReference type="ARBA" id="ARBA00007362"/>
    </source>
</evidence>
<keyword evidence="9" id="KW-1185">Reference proteome</keyword>
<dbReference type="PANTHER" id="PTHR32322:SF2">
    <property type="entry name" value="EAMA DOMAIN-CONTAINING PROTEIN"/>
    <property type="match status" value="1"/>
</dbReference>
<feature type="transmembrane region" description="Helical" evidence="6">
    <location>
        <begin position="85"/>
        <end position="105"/>
    </location>
</feature>
<feature type="transmembrane region" description="Helical" evidence="6">
    <location>
        <begin position="170"/>
        <end position="191"/>
    </location>
</feature>
<feature type="transmembrane region" description="Helical" evidence="6">
    <location>
        <begin position="112"/>
        <end position="129"/>
    </location>
</feature>
<dbReference type="SUPFAM" id="SSF103481">
    <property type="entry name" value="Multidrug resistance efflux transporter EmrE"/>
    <property type="match status" value="1"/>
</dbReference>
<dbReference type="Proteomes" id="UP000462621">
    <property type="component" value="Unassembled WGS sequence"/>
</dbReference>
<dbReference type="PANTHER" id="PTHR32322">
    <property type="entry name" value="INNER MEMBRANE TRANSPORTER"/>
    <property type="match status" value="1"/>
</dbReference>
<feature type="transmembrane region" description="Helical" evidence="6">
    <location>
        <begin position="59"/>
        <end position="79"/>
    </location>
</feature>
<evidence type="ECO:0000256" key="6">
    <source>
        <dbReference type="SAM" id="Phobius"/>
    </source>
</evidence>
<dbReference type="GO" id="GO:0016020">
    <property type="term" value="C:membrane"/>
    <property type="evidence" value="ECO:0007669"/>
    <property type="project" value="UniProtKB-SubCell"/>
</dbReference>
<comment type="caution">
    <text evidence="8">The sequence shown here is derived from an EMBL/GenBank/DDBJ whole genome shotgun (WGS) entry which is preliminary data.</text>
</comment>
<gene>
    <name evidence="8" type="ORF">F9817_01920</name>
</gene>
<dbReference type="AlphaFoldDB" id="A0A7X4RT84"/>
<comment type="similarity">
    <text evidence="2">Belongs to the EamA transporter family.</text>
</comment>
<dbReference type="EMBL" id="WEKT01000002">
    <property type="protein sequence ID" value="MZI91960.1"/>
    <property type="molecule type" value="Genomic_DNA"/>
</dbReference>
<organism evidence="8 9">
    <name type="scientific">Vibrio eleionomae</name>
    <dbReference type="NCBI Taxonomy" id="2653505"/>
    <lineage>
        <taxon>Bacteria</taxon>
        <taxon>Pseudomonadati</taxon>
        <taxon>Pseudomonadota</taxon>
        <taxon>Gammaproteobacteria</taxon>
        <taxon>Vibrionales</taxon>
        <taxon>Vibrionaceae</taxon>
        <taxon>Vibrio</taxon>
    </lineage>
</organism>
<dbReference type="InterPro" id="IPR050638">
    <property type="entry name" value="AA-Vitamin_Transporters"/>
</dbReference>
<proteinExistence type="inferred from homology"/>
<accession>A0A7X4RT84</accession>
<feature type="transmembrane region" description="Helical" evidence="6">
    <location>
        <begin position="28"/>
        <end position="47"/>
    </location>
</feature>
<sequence>MNILLAMIPAFFWGTTYAVTQYTLPDWPPLLLGLLRALPAGILLWIVKPSLPSKDYIPRLLLLGTINIGAFFCLIFVMAHTLPATISGVGMMSVPVIAMLIQWVMYKHPPTASKLLCGLLLIACAWQLFSPSSLALSHTGLIAMVTAIACMISGSLLTKKLGTSLDWWSVLSWQLILGGTVLIPIIFWQALHQPQSYLSAIHNMSSMNMLGLLWICILNTAFAYGLYVWLLQRMSVVDFTFGGIANPIAGILCGYGLMHEVYAPYQYLLMGAMIILSLLPQWLELRKQKHSNLPHHAATSH</sequence>
<evidence type="ECO:0000259" key="7">
    <source>
        <dbReference type="Pfam" id="PF00892"/>
    </source>
</evidence>
<dbReference type="InterPro" id="IPR000620">
    <property type="entry name" value="EamA_dom"/>
</dbReference>
<feature type="domain" description="EamA" evidence="7">
    <location>
        <begin position="3"/>
        <end position="123"/>
    </location>
</feature>
<reference evidence="8 9" key="1">
    <citation type="submission" date="2019-10" db="EMBL/GenBank/DDBJ databases">
        <title>Vibrio sp. nov. isolated from a shrimp pond.</title>
        <authorList>
            <person name="Gomez-Gil B."/>
            <person name="Enciso-Ibarra J."/>
            <person name="Enciso-Ibarra K."/>
            <person name="Bolan-Mejia C."/>
        </authorList>
    </citation>
    <scope>NUCLEOTIDE SEQUENCE [LARGE SCALE GENOMIC DNA]</scope>
    <source>
        <strain evidence="8 9">CAIM 722</strain>
    </source>
</reference>
<evidence type="ECO:0000313" key="9">
    <source>
        <dbReference type="Proteomes" id="UP000462621"/>
    </source>
</evidence>
<keyword evidence="3 6" id="KW-0812">Transmembrane</keyword>
<feature type="transmembrane region" description="Helical" evidence="6">
    <location>
        <begin position="211"/>
        <end position="230"/>
    </location>
</feature>
<evidence type="ECO:0000256" key="4">
    <source>
        <dbReference type="ARBA" id="ARBA00022989"/>
    </source>
</evidence>
<keyword evidence="5 6" id="KW-0472">Membrane</keyword>
<evidence type="ECO:0000256" key="5">
    <source>
        <dbReference type="ARBA" id="ARBA00023136"/>
    </source>
</evidence>
<feature type="transmembrane region" description="Helical" evidence="6">
    <location>
        <begin position="237"/>
        <end position="258"/>
    </location>
</feature>